<feature type="compositionally biased region" description="Basic and acidic residues" evidence="1">
    <location>
        <begin position="1"/>
        <end position="14"/>
    </location>
</feature>
<name>A0ABM6XZW9_9PROT</name>
<proteinExistence type="predicted"/>
<evidence type="ECO:0008006" key="4">
    <source>
        <dbReference type="Google" id="ProtNLM"/>
    </source>
</evidence>
<feature type="region of interest" description="Disordered" evidence="1">
    <location>
        <begin position="1"/>
        <end position="36"/>
    </location>
</feature>
<evidence type="ECO:0000313" key="2">
    <source>
        <dbReference type="EMBL" id="AXO15266.1"/>
    </source>
</evidence>
<evidence type="ECO:0000313" key="3">
    <source>
        <dbReference type="Proteomes" id="UP000256971"/>
    </source>
</evidence>
<dbReference type="EMBL" id="CP031555">
    <property type="protein sequence ID" value="AXO15266.1"/>
    <property type="molecule type" value="Genomic_DNA"/>
</dbReference>
<keyword evidence="3" id="KW-1185">Reference proteome</keyword>
<organism evidence="2 3">
    <name type="scientific">Thalassospira indica</name>
    <dbReference type="NCBI Taxonomy" id="1891279"/>
    <lineage>
        <taxon>Bacteria</taxon>
        <taxon>Pseudomonadati</taxon>
        <taxon>Pseudomonadota</taxon>
        <taxon>Alphaproteobacteria</taxon>
        <taxon>Rhodospirillales</taxon>
        <taxon>Thalassospiraceae</taxon>
        <taxon>Thalassospira</taxon>
    </lineage>
</organism>
<dbReference type="Proteomes" id="UP000256971">
    <property type="component" value="Chromosome"/>
</dbReference>
<reference evidence="2 3" key="1">
    <citation type="submission" date="2018-08" db="EMBL/GenBank/DDBJ databases">
        <title>Complete genome sequence of type strain Thalassospira indica MCCC 1A01103T, isolated from isolated from deep seawater of the Indian Ocean.</title>
        <authorList>
            <person name="Liu Y."/>
        </authorList>
    </citation>
    <scope>NUCLEOTIDE SEQUENCE [LARGE SCALE GENOMIC DNA]</scope>
    <source>
        <strain evidence="2 3">PB8BT</strain>
    </source>
</reference>
<evidence type="ECO:0000256" key="1">
    <source>
        <dbReference type="SAM" id="MobiDB-lite"/>
    </source>
</evidence>
<gene>
    <name evidence="2" type="ORF">DY252_14295</name>
</gene>
<accession>A0ABM6XZW9</accession>
<protein>
    <recommendedName>
        <fullName evidence="4">Transposase</fullName>
    </recommendedName>
</protein>
<sequence>MVEKSRKGPEKDPQRLGFYRAKNIAPDQNDSKKPRLQAVDSSYTAKVRFNPFDVMQCAQSY</sequence>